<dbReference type="SUPFAM" id="SSF46689">
    <property type="entry name" value="Homeodomain-like"/>
    <property type="match status" value="1"/>
</dbReference>
<accession>A0A8I0MVK9</accession>
<dbReference type="PROSITE" id="PS01124">
    <property type="entry name" value="HTH_ARAC_FAMILY_2"/>
    <property type="match status" value="1"/>
</dbReference>
<name>A0A8I0MVK9_9GAMM</name>
<keyword evidence="2" id="KW-0238">DNA-binding</keyword>
<dbReference type="AlphaFoldDB" id="A0A8I0MVK9"/>
<evidence type="ECO:0000256" key="2">
    <source>
        <dbReference type="ARBA" id="ARBA00023125"/>
    </source>
</evidence>
<feature type="domain" description="HTH araC/xylS-type" evidence="4">
    <location>
        <begin position="135"/>
        <end position="234"/>
    </location>
</feature>
<evidence type="ECO:0000313" key="5">
    <source>
        <dbReference type="EMBL" id="MBE0346670.1"/>
    </source>
</evidence>
<keyword evidence="6" id="KW-1185">Reference proteome</keyword>
<reference evidence="5 6" key="1">
    <citation type="submission" date="2015-06" db="EMBL/GenBank/DDBJ databases">
        <title>Genome sequence of Pseudoalteromonas peptidolytica.</title>
        <authorList>
            <person name="Xie B.-B."/>
            <person name="Rong J.-C."/>
            <person name="Qin Q.-L."/>
            <person name="Zhang Y.-Z."/>
        </authorList>
    </citation>
    <scope>NUCLEOTIDE SEQUENCE [LARGE SCALE GENOMIC DNA]</scope>
    <source>
        <strain evidence="5 6">F12-50-A1</strain>
    </source>
</reference>
<proteinExistence type="predicted"/>
<dbReference type="GO" id="GO:0003700">
    <property type="term" value="F:DNA-binding transcription factor activity"/>
    <property type="evidence" value="ECO:0007669"/>
    <property type="project" value="InterPro"/>
</dbReference>
<dbReference type="InterPro" id="IPR009057">
    <property type="entry name" value="Homeodomain-like_sf"/>
</dbReference>
<dbReference type="SMART" id="SM00342">
    <property type="entry name" value="HTH_ARAC"/>
    <property type="match status" value="1"/>
</dbReference>
<dbReference type="PANTHER" id="PTHR46796">
    <property type="entry name" value="HTH-TYPE TRANSCRIPTIONAL ACTIVATOR RHAS-RELATED"/>
    <property type="match status" value="1"/>
</dbReference>
<dbReference type="GO" id="GO:0043565">
    <property type="term" value="F:sequence-specific DNA binding"/>
    <property type="evidence" value="ECO:0007669"/>
    <property type="project" value="InterPro"/>
</dbReference>
<keyword evidence="1" id="KW-0805">Transcription regulation</keyword>
<sequence length="241" mass="27139">MYRPEGEIANYVQAVWFAQTSLQGEAWLPSDGANGIIIPISGEVWLNNNRVTAPFYIQPTATKSVKVFYSEATCFCGIRFKPAGFAFLEAVNHPLVDPCKIATMVESLQSHASFELLLTLLHPMLSVQVPQHHSALYTQTLLSHIAKLTPLDEAYTQTPIGKRQLERKVKLHCGITPKHLARIYRARQARQRLKENPNINLAQLALECDYADQAHLIREFKSIMQITPAKYKKLLQASTVT</sequence>
<dbReference type="EMBL" id="AQHF01000024">
    <property type="protein sequence ID" value="MBE0346670.1"/>
    <property type="molecule type" value="Genomic_DNA"/>
</dbReference>
<dbReference type="InterPro" id="IPR018060">
    <property type="entry name" value="HTH_AraC"/>
</dbReference>
<evidence type="ECO:0000313" key="6">
    <source>
        <dbReference type="Proteomes" id="UP000660708"/>
    </source>
</evidence>
<evidence type="ECO:0000256" key="3">
    <source>
        <dbReference type="ARBA" id="ARBA00023163"/>
    </source>
</evidence>
<evidence type="ECO:0000259" key="4">
    <source>
        <dbReference type="PROSITE" id="PS01124"/>
    </source>
</evidence>
<dbReference type="PANTHER" id="PTHR46796:SF13">
    <property type="entry name" value="HTH-TYPE TRANSCRIPTIONAL ACTIVATOR RHAS"/>
    <property type="match status" value="1"/>
</dbReference>
<organism evidence="5 6">
    <name type="scientific">Pseudoalteromonas peptidolytica F12-50-A1</name>
    <dbReference type="NCBI Taxonomy" id="1315280"/>
    <lineage>
        <taxon>Bacteria</taxon>
        <taxon>Pseudomonadati</taxon>
        <taxon>Pseudomonadota</taxon>
        <taxon>Gammaproteobacteria</taxon>
        <taxon>Alteromonadales</taxon>
        <taxon>Pseudoalteromonadaceae</taxon>
        <taxon>Pseudoalteromonas</taxon>
    </lineage>
</organism>
<evidence type="ECO:0000256" key="1">
    <source>
        <dbReference type="ARBA" id="ARBA00023015"/>
    </source>
</evidence>
<dbReference type="Proteomes" id="UP000660708">
    <property type="component" value="Unassembled WGS sequence"/>
</dbReference>
<protein>
    <recommendedName>
        <fullName evidence="4">HTH araC/xylS-type domain-containing protein</fullName>
    </recommendedName>
</protein>
<dbReference type="Pfam" id="PF12833">
    <property type="entry name" value="HTH_18"/>
    <property type="match status" value="1"/>
</dbReference>
<dbReference type="InterPro" id="IPR050204">
    <property type="entry name" value="AraC_XylS_family_regulators"/>
</dbReference>
<comment type="caution">
    <text evidence="5">The sequence shown here is derived from an EMBL/GenBank/DDBJ whole genome shotgun (WGS) entry which is preliminary data.</text>
</comment>
<gene>
    <name evidence="5" type="ORF">PPEP_a2764</name>
</gene>
<dbReference type="Gene3D" id="1.10.10.60">
    <property type="entry name" value="Homeodomain-like"/>
    <property type="match status" value="1"/>
</dbReference>
<keyword evidence="3" id="KW-0804">Transcription</keyword>